<dbReference type="InterPro" id="IPR050396">
    <property type="entry name" value="Glycosyltr_51/Transpeptidase"/>
</dbReference>
<organism evidence="13 14">
    <name type="scientific">Aeromicrobium halocynthiae</name>
    <dbReference type="NCBI Taxonomy" id="560557"/>
    <lineage>
        <taxon>Bacteria</taxon>
        <taxon>Bacillati</taxon>
        <taxon>Actinomycetota</taxon>
        <taxon>Actinomycetes</taxon>
        <taxon>Propionibacteriales</taxon>
        <taxon>Nocardioidaceae</taxon>
        <taxon>Aeromicrobium</taxon>
    </lineage>
</organism>
<evidence type="ECO:0000256" key="10">
    <source>
        <dbReference type="SAM" id="Phobius"/>
    </source>
</evidence>
<keyword evidence="2" id="KW-0645">Protease</keyword>
<feature type="compositionally biased region" description="Gly residues" evidence="9">
    <location>
        <begin position="728"/>
        <end position="749"/>
    </location>
</feature>
<keyword evidence="5" id="KW-0378">Hydrolase</keyword>
<dbReference type="Pfam" id="PF00912">
    <property type="entry name" value="Transgly"/>
    <property type="match status" value="1"/>
</dbReference>
<evidence type="ECO:0000256" key="1">
    <source>
        <dbReference type="ARBA" id="ARBA00022645"/>
    </source>
</evidence>
<dbReference type="EMBL" id="BAAAPY010000008">
    <property type="protein sequence ID" value="GAA2081174.1"/>
    <property type="molecule type" value="Genomic_DNA"/>
</dbReference>
<evidence type="ECO:0000256" key="9">
    <source>
        <dbReference type="SAM" id="MobiDB-lite"/>
    </source>
</evidence>
<proteinExistence type="predicted"/>
<name>A0ABN2W5J0_9ACTN</name>
<evidence type="ECO:0000313" key="14">
    <source>
        <dbReference type="Proteomes" id="UP001501480"/>
    </source>
</evidence>
<keyword evidence="4" id="KW-0808">Transferase</keyword>
<dbReference type="Gene3D" id="3.40.710.10">
    <property type="entry name" value="DD-peptidase/beta-lactamase superfamily"/>
    <property type="match status" value="1"/>
</dbReference>
<evidence type="ECO:0000256" key="8">
    <source>
        <dbReference type="ARBA" id="ARBA00049902"/>
    </source>
</evidence>
<comment type="catalytic activity">
    <reaction evidence="8">
        <text>[GlcNAc-(1-&gt;4)-Mur2Ac(oyl-L-Ala-gamma-D-Glu-L-Lys-D-Ala-D-Ala)](n)-di-trans,octa-cis-undecaprenyl diphosphate + beta-D-GlcNAc-(1-&gt;4)-Mur2Ac(oyl-L-Ala-gamma-D-Glu-L-Lys-D-Ala-D-Ala)-di-trans,octa-cis-undecaprenyl diphosphate = [GlcNAc-(1-&gt;4)-Mur2Ac(oyl-L-Ala-gamma-D-Glu-L-Lys-D-Ala-D-Ala)](n+1)-di-trans,octa-cis-undecaprenyl diphosphate + di-trans,octa-cis-undecaprenyl diphosphate + H(+)</text>
        <dbReference type="Rhea" id="RHEA:23708"/>
        <dbReference type="Rhea" id="RHEA-COMP:9602"/>
        <dbReference type="Rhea" id="RHEA-COMP:9603"/>
        <dbReference type="ChEBI" id="CHEBI:15378"/>
        <dbReference type="ChEBI" id="CHEBI:58405"/>
        <dbReference type="ChEBI" id="CHEBI:60033"/>
        <dbReference type="ChEBI" id="CHEBI:78435"/>
        <dbReference type="EC" id="2.4.99.28"/>
    </reaction>
</comment>
<dbReference type="InterPro" id="IPR023346">
    <property type="entry name" value="Lysozyme-like_dom_sf"/>
</dbReference>
<evidence type="ECO:0000256" key="3">
    <source>
        <dbReference type="ARBA" id="ARBA00022676"/>
    </source>
</evidence>
<dbReference type="SUPFAM" id="SSF53955">
    <property type="entry name" value="Lysozyme-like"/>
    <property type="match status" value="1"/>
</dbReference>
<dbReference type="Gene3D" id="1.10.3810.10">
    <property type="entry name" value="Biosynthetic peptidoglycan transglycosylase-like"/>
    <property type="match status" value="1"/>
</dbReference>
<gene>
    <name evidence="13" type="ORF">GCM10009821_22190</name>
</gene>
<dbReference type="InterPro" id="IPR036950">
    <property type="entry name" value="PBP_transglycosylase"/>
</dbReference>
<dbReference type="Proteomes" id="UP001501480">
    <property type="component" value="Unassembled WGS sequence"/>
</dbReference>
<evidence type="ECO:0000259" key="12">
    <source>
        <dbReference type="Pfam" id="PF00912"/>
    </source>
</evidence>
<feature type="domain" description="Glycosyl transferase family 51" evidence="12">
    <location>
        <begin position="95"/>
        <end position="279"/>
    </location>
</feature>
<dbReference type="Pfam" id="PF00905">
    <property type="entry name" value="Transpeptidase"/>
    <property type="match status" value="1"/>
</dbReference>
<comment type="catalytic activity">
    <reaction evidence="7">
        <text>Preferential cleavage: (Ac)2-L-Lys-D-Ala-|-D-Ala. Also transpeptidation of peptidyl-alanyl moieties that are N-acyl substituents of D-alanine.</text>
        <dbReference type="EC" id="3.4.16.4"/>
    </reaction>
</comment>
<feature type="region of interest" description="Disordered" evidence="9">
    <location>
        <begin position="696"/>
        <end position="749"/>
    </location>
</feature>
<keyword evidence="6" id="KW-0511">Multifunctional enzyme</keyword>
<keyword evidence="3" id="KW-0328">Glycosyltransferase</keyword>
<dbReference type="PANTHER" id="PTHR32282">
    <property type="entry name" value="BINDING PROTEIN TRANSPEPTIDASE, PUTATIVE-RELATED"/>
    <property type="match status" value="1"/>
</dbReference>
<dbReference type="SUPFAM" id="SSF56601">
    <property type="entry name" value="beta-lactamase/transpeptidase-like"/>
    <property type="match status" value="1"/>
</dbReference>
<keyword evidence="1" id="KW-0121">Carboxypeptidase</keyword>
<keyword evidence="10" id="KW-0812">Transmembrane</keyword>
<evidence type="ECO:0000256" key="4">
    <source>
        <dbReference type="ARBA" id="ARBA00022679"/>
    </source>
</evidence>
<dbReference type="InterPro" id="IPR001264">
    <property type="entry name" value="Glyco_trans_51"/>
</dbReference>
<evidence type="ECO:0000256" key="5">
    <source>
        <dbReference type="ARBA" id="ARBA00022801"/>
    </source>
</evidence>
<keyword evidence="10" id="KW-1133">Transmembrane helix</keyword>
<feature type="domain" description="Penicillin-binding protein transpeptidase" evidence="11">
    <location>
        <begin position="378"/>
        <end position="647"/>
    </location>
</feature>
<evidence type="ECO:0000259" key="11">
    <source>
        <dbReference type="Pfam" id="PF00905"/>
    </source>
</evidence>
<evidence type="ECO:0000256" key="7">
    <source>
        <dbReference type="ARBA" id="ARBA00034000"/>
    </source>
</evidence>
<evidence type="ECO:0000256" key="6">
    <source>
        <dbReference type="ARBA" id="ARBA00023268"/>
    </source>
</evidence>
<keyword evidence="10" id="KW-0472">Membrane</keyword>
<sequence length="749" mass="79719">MGRATYAVPMSWDALTGRARRLAETETEHGSRASIVGTMVIMAAGLGVLAAAVLVPTTAFLAATATDISDDVMSLPMTLEDKPNPQTTRLVAADGSLLAYFYQENRQDVPLEEISDNAKDAIIAIEDTRFYEHGALDLQGTLRALVNNAAGGRTQGGSTLTQQLVKLTLVQQATTPEQVRAAIETSPARKIRELKLAIDLEERLSKDEILERYLNIAYFGDGAYGISAAARHYFSVSHEDLDVRQAATLAGLVQNPDEFNPRVFPERALQRRNIVLSVMARDGMLDRETADTLIDAELGLELTQFPNGCVESVAAFSCDYIRQFLLNDESLGETVDDRRAALERGGLTIRSTIDLRMQEAANAAVRNRVDQRDRAIGSLAMIEPGTGNVLGVAQSRPMGTNARAGETFLNFSVPPELGQSGGFQAGSTFKIFTTVAALKEGIDVGRTYNSPQDLTVPAGTFFTCDGGGTSEWEVKNSTGSGSFNMYTGLRQSVNTYFAALQREVGLCETVRAAEDMGIRVPDRDQVGPFTLGVTSVSTLDMANAYATAGSGGVYCEPRPVAEIVDVNGDVVTEYPRNCKRVMERRVAAQVNDILRGVQQPGGFGFNNGTGLNVDSAAKTGTTNSSQAVWYVGYTPEIATASMIAGANRRGEPQGLVGVTLRGQGVSFAQAGGSSLSGPMWADAMRVIQTYLRGERFEDPPRRQPAPPRAAAPAQGGGDQGGNDRAGDNRGGGGGGNGRGRGGGRGGDDD</sequence>
<dbReference type="InterPro" id="IPR012338">
    <property type="entry name" value="Beta-lactam/transpept-like"/>
</dbReference>
<evidence type="ECO:0000313" key="13">
    <source>
        <dbReference type="EMBL" id="GAA2081174.1"/>
    </source>
</evidence>
<feature type="transmembrane region" description="Helical" evidence="10">
    <location>
        <begin position="40"/>
        <end position="63"/>
    </location>
</feature>
<accession>A0ABN2W5J0</accession>
<protein>
    <submittedName>
        <fullName evidence="13">Transglycosylase domain-containing protein</fullName>
    </submittedName>
</protein>
<keyword evidence="14" id="KW-1185">Reference proteome</keyword>
<comment type="caution">
    <text evidence="13">The sequence shown here is derived from an EMBL/GenBank/DDBJ whole genome shotgun (WGS) entry which is preliminary data.</text>
</comment>
<reference evidence="13 14" key="1">
    <citation type="journal article" date="2019" name="Int. J. Syst. Evol. Microbiol.">
        <title>The Global Catalogue of Microorganisms (GCM) 10K type strain sequencing project: providing services to taxonomists for standard genome sequencing and annotation.</title>
        <authorList>
            <consortium name="The Broad Institute Genomics Platform"/>
            <consortium name="The Broad Institute Genome Sequencing Center for Infectious Disease"/>
            <person name="Wu L."/>
            <person name="Ma J."/>
        </authorList>
    </citation>
    <scope>NUCLEOTIDE SEQUENCE [LARGE SCALE GENOMIC DNA]</scope>
    <source>
        <strain evidence="13 14">JCM 15749</strain>
    </source>
</reference>
<dbReference type="PANTHER" id="PTHR32282:SF33">
    <property type="entry name" value="PEPTIDOGLYCAN GLYCOSYLTRANSFERASE"/>
    <property type="match status" value="1"/>
</dbReference>
<dbReference type="InterPro" id="IPR001460">
    <property type="entry name" value="PCN-bd_Tpept"/>
</dbReference>
<evidence type="ECO:0000256" key="2">
    <source>
        <dbReference type="ARBA" id="ARBA00022670"/>
    </source>
</evidence>